<dbReference type="CDD" id="cd04869">
    <property type="entry name" value="ACT_GcvR_2"/>
    <property type="match status" value="1"/>
</dbReference>
<dbReference type="GO" id="GO:0006355">
    <property type="term" value="P:regulation of DNA-templated transcription"/>
    <property type="evidence" value="ECO:0007669"/>
    <property type="project" value="InterPro"/>
</dbReference>
<dbReference type="PIRSF" id="PIRSF028103">
    <property type="entry name" value="GcvR"/>
    <property type="match status" value="1"/>
</dbReference>
<dbReference type="AlphaFoldDB" id="A0A5B2VB11"/>
<dbReference type="InterPro" id="IPR016867">
    <property type="entry name" value="GcvR"/>
</dbReference>
<evidence type="ECO:0000259" key="1">
    <source>
        <dbReference type="PROSITE" id="PS51671"/>
    </source>
</evidence>
<dbReference type="EMBL" id="VUOA01000028">
    <property type="protein sequence ID" value="KAA2236211.1"/>
    <property type="molecule type" value="Genomic_DNA"/>
</dbReference>
<evidence type="ECO:0000313" key="2">
    <source>
        <dbReference type="EMBL" id="KAA2236211.1"/>
    </source>
</evidence>
<dbReference type="PANTHER" id="PTHR34875:SF6">
    <property type="entry name" value="UPF0237 PROTEIN MJ1558"/>
    <property type="match status" value="1"/>
</dbReference>
<proteinExistence type="predicted"/>
<dbReference type="PANTHER" id="PTHR34875">
    <property type="entry name" value="UPF0237 PROTEIN MJ1558"/>
    <property type="match status" value="1"/>
</dbReference>
<sequence>MTVEMVLSVIATDRPGLVRTLAEAVAAHDGNWIDSSMARLGGEFAGIVRVALPDGAVAPLEGALAGLAQQGITVVARRSQGAPPPTRAATLELTCADTPGIVREIAAALAEKGVSIDELETSLFEGSMSGQPLFSARARLALPEGLDADVLRETFEAIGQDIMAEIVLRDIE</sequence>
<dbReference type="Gene3D" id="3.30.70.260">
    <property type="match status" value="2"/>
</dbReference>
<dbReference type="Pfam" id="PF13740">
    <property type="entry name" value="ACT_6"/>
    <property type="match status" value="1"/>
</dbReference>
<dbReference type="InterPro" id="IPR050990">
    <property type="entry name" value="UPF0237/GcvR_regulator"/>
</dbReference>
<organism evidence="2 3">
    <name type="scientific">Salinarimonas soli</name>
    <dbReference type="NCBI Taxonomy" id="1638099"/>
    <lineage>
        <taxon>Bacteria</taxon>
        <taxon>Pseudomonadati</taxon>
        <taxon>Pseudomonadota</taxon>
        <taxon>Alphaproteobacteria</taxon>
        <taxon>Hyphomicrobiales</taxon>
        <taxon>Salinarimonadaceae</taxon>
        <taxon>Salinarimonas</taxon>
    </lineage>
</organism>
<dbReference type="OrthoDB" id="12860at2"/>
<dbReference type="Pfam" id="PF01842">
    <property type="entry name" value="ACT"/>
    <property type="match status" value="1"/>
</dbReference>
<reference evidence="2 3" key="2">
    <citation type="submission" date="2019-09" db="EMBL/GenBank/DDBJ databases">
        <authorList>
            <person name="Jin C."/>
        </authorList>
    </citation>
    <scope>NUCLEOTIDE SEQUENCE [LARGE SCALE GENOMIC DNA]</scope>
    <source>
        <strain evidence="2 3">BN140002</strain>
    </source>
</reference>
<comment type="caution">
    <text evidence="2">The sequence shown here is derived from an EMBL/GenBank/DDBJ whole genome shotgun (WGS) entry which is preliminary data.</text>
</comment>
<dbReference type="SUPFAM" id="SSF55021">
    <property type="entry name" value="ACT-like"/>
    <property type="match status" value="2"/>
</dbReference>
<gene>
    <name evidence="2" type="ORF">F0L46_16000</name>
</gene>
<dbReference type="PROSITE" id="PS51671">
    <property type="entry name" value="ACT"/>
    <property type="match status" value="1"/>
</dbReference>
<dbReference type="Proteomes" id="UP000323142">
    <property type="component" value="Unassembled WGS sequence"/>
</dbReference>
<name>A0A5B2VB11_9HYPH</name>
<dbReference type="RefSeq" id="WP_149819309.1">
    <property type="nucleotide sequence ID" value="NZ_VUOA01000028.1"/>
</dbReference>
<feature type="domain" description="ACT" evidence="1">
    <location>
        <begin position="90"/>
        <end position="169"/>
    </location>
</feature>
<protein>
    <submittedName>
        <fullName evidence="2">ACT domain-containing protein</fullName>
    </submittedName>
</protein>
<dbReference type="InterPro" id="IPR002912">
    <property type="entry name" value="ACT_dom"/>
</dbReference>
<keyword evidence="3" id="KW-1185">Reference proteome</keyword>
<evidence type="ECO:0000313" key="3">
    <source>
        <dbReference type="Proteomes" id="UP000323142"/>
    </source>
</evidence>
<dbReference type="InterPro" id="IPR045865">
    <property type="entry name" value="ACT-like_dom_sf"/>
</dbReference>
<accession>A0A5B2VB11</accession>
<reference evidence="2 3" key="1">
    <citation type="submission" date="2019-09" db="EMBL/GenBank/DDBJ databases">
        <title>Salinarimonas rosea gen. nov., sp. nov., a new member of the a-2 subgroup of the Proteobacteria.</title>
        <authorList>
            <person name="Liu J."/>
        </authorList>
    </citation>
    <scope>NUCLEOTIDE SEQUENCE [LARGE SCALE GENOMIC DNA]</scope>
    <source>
        <strain evidence="2 3">BN140002</strain>
    </source>
</reference>